<dbReference type="Pfam" id="PF13427">
    <property type="entry name" value="AadA_C"/>
    <property type="match status" value="1"/>
</dbReference>
<comment type="catalytic activity">
    <reaction evidence="4">
        <text>streptomycin + ATP = 3''-O-adenylylstreptomycin + diphosphate</text>
        <dbReference type="Rhea" id="RHEA:20245"/>
        <dbReference type="ChEBI" id="CHEBI:30616"/>
        <dbReference type="ChEBI" id="CHEBI:33019"/>
        <dbReference type="ChEBI" id="CHEBI:58007"/>
        <dbReference type="ChEBI" id="CHEBI:58605"/>
        <dbReference type="EC" id="2.7.7.47"/>
    </reaction>
</comment>
<dbReference type="Pfam" id="PF01909">
    <property type="entry name" value="NTP_transf_2"/>
    <property type="match status" value="1"/>
</dbReference>
<dbReference type="NCBIfam" id="NF010309">
    <property type="entry name" value="PRK13746.1"/>
    <property type="match status" value="1"/>
</dbReference>
<dbReference type="SUPFAM" id="SSF81301">
    <property type="entry name" value="Nucleotidyltransferase"/>
    <property type="match status" value="1"/>
</dbReference>
<feature type="domain" description="Polymerase nucleotidyl transferase" evidence="5">
    <location>
        <begin position="31"/>
        <end position="65"/>
    </location>
</feature>
<dbReference type="AlphaFoldDB" id="A0AAI9HYS9"/>
<name>A0AAI9HYS9_PROST</name>
<evidence type="ECO:0000259" key="5">
    <source>
        <dbReference type="Pfam" id="PF01909"/>
    </source>
</evidence>
<evidence type="ECO:0000256" key="4">
    <source>
        <dbReference type="ARBA" id="ARBA00048566"/>
    </source>
</evidence>
<feature type="domain" description="Adenylyltransferase AadA C-terminal" evidence="6">
    <location>
        <begin position="155"/>
        <end position="241"/>
    </location>
</feature>
<dbReference type="Gene3D" id="3.30.460.10">
    <property type="entry name" value="Beta Polymerase, domain 2"/>
    <property type="match status" value="1"/>
</dbReference>
<dbReference type="EC" id="2.7.7.47" evidence="2"/>
<evidence type="ECO:0000259" key="6">
    <source>
        <dbReference type="Pfam" id="PF13427"/>
    </source>
</evidence>
<evidence type="ECO:0000313" key="7">
    <source>
        <dbReference type="EMBL" id="EMP9432535.1"/>
    </source>
</evidence>
<protein>
    <recommendedName>
        <fullName evidence="3">Aminoglycoside (3'') (9) adenylyltransferase</fullName>
        <ecNumber evidence="2">2.7.7.47</ecNumber>
    </recommendedName>
</protein>
<dbReference type="EMBL" id="AAZDVE040000009">
    <property type="protein sequence ID" value="EMP9432535.1"/>
    <property type="molecule type" value="Genomic_DNA"/>
</dbReference>
<reference evidence="7" key="1">
    <citation type="submission" date="2024-02" db="EMBL/GenBank/DDBJ databases">
        <authorList>
            <consortium name="Clinical and Environmental Microbiology Branch: Whole genome sequencing antimicrobial resistance pathogens in the healthcare setting"/>
        </authorList>
    </citation>
    <scope>NUCLEOTIDE SEQUENCE</scope>
    <source>
        <strain evidence="7">2020GO-00142</strain>
    </source>
</reference>
<keyword evidence="1" id="KW-0808">Transferase</keyword>
<dbReference type="InterPro" id="IPR002934">
    <property type="entry name" value="Polymerase_NTP_transf_dom"/>
</dbReference>
<dbReference type="GO" id="GO:0009012">
    <property type="term" value="F:aminoglycoside 3''-adenylyltransferase activity"/>
    <property type="evidence" value="ECO:0007669"/>
    <property type="project" value="UniProtKB-EC"/>
</dbReference>
<comment type="caution">
    <text evidence="7">The sequence shown here is derived from an EMBL/GenBank/DDBJ whole genome shotgun (WGS) entry which is preliminary data.</text>
</comment>
<dbReference type="InterPro" id="IPR043519">
    <property type="entry name" value="NT_sf"/>
</dbReference>
<proteinExistence type="predicted"/>
<evidence type="ECO:0000256" key="1">
    <source>
        <dbReference type="ARBA" id="ARBA00022679"/>
    </source>
</evidence>
<sequence>MNFEHIDSSIQKQVKSACLLIEKHLGDSLNTIHLYGSTLHGGLKPLSDIDLLVTIHVPLTEQQRKRLMRELLAVSAWPGSDPTLRALEITILLSETIKQWRYPPHRELQFGEWLREDINLGIFEPPQIDPDVAILLTKVRLHNIAILGEDAAHTFAPIPLEDLSQAIKATLAQWNSSDDWQGDECNIILALARIFYTLSTHDIASKSEAVDWLLNRTNHISHQRILAAAQHAYLTGKPFDISDPKAIEDCILAIKAQCNNM</sequence>
<gene>
    <name evidence="7" type="ORF">JRA39_001572</name>
</gene>
<evidence type="ECO:0000256" key="2">
    <source>
        <dbReference type="ARBA" id="ARBA00035126"/>
    </source>
</evidence>
<accession>A0AAI9HYS9</accession>
<dbReference type="CDD" id="cd05403">
    <property type="entry name" value="NT_KNTase_like"/>
    <property type="match status" value="1"/>
</dbReference>
<dbReference type="InterPro" id="IPR025184">
    <property type="entry name" value="AadA_C"/>
</dbReference>
<evidence type="ECO:0000256" key="3">
    <source>
        <dbReference type="ARBA" id="ARBA00035252"/>
    </source>
</evidence>
<organism evidence="7">
    <name type="scientific">Providencia stuartii</name>
    <dbReference type="NCBI Taxonomy" id="588"/>
    <lineage>
        <taxon>Bacteria</taxon>
        <taxon>Pseudomonadati</taxon>
        <taxon>Pseudomonadota</taxon>
        <taxon>Gammaproteobacteria</taxon>
        <taxon>Enterobacterales</taxon>
        <taxon>Morganellaceae</taxon>
        <taxon>Providencia</taxon>
    </lineage>
</organism>